<name>A0A7X0NX00_9ACTN</name>
<dbReference type="RefSeq" id="WP_221525039.1">
    <property type="nucleotide sequence ID" value="NZ_JACHMI010000001.1"/>
</dbReference>
<feature type="region of interest" description="Disordered" evidence="1">
    <location>
        <begin position="1"/>
        <end position="26"/>
    </location>
</feature>
<reference evidence="2 3" key="1">
    <citation type="submission" date="2020-08" db="EMBL/GenBank/DDBJ databases">
        <title>Sequencing the genomes of 1000 actinobacteria strains.</title>
        <authorList>
            <person name="Klenk H.-P."/>
        </authorList>
    </citation>
    <scope>NUCLEOTIDE SEQUENCE [LARGE SCALE GENOMIC DNA]</scope>
    <source>
        <strain evidence="2 3">DSM 43768</strain>
    </source>
</reference>
<protein>
    <submittedName>
        <fullName evidence="2">Uncharacterized protein</fullName>
    </submittedName>
</protein>
<dbReference type="Proteomes" id="UP000565579">
    <property type="component" value="Unassembled WGS sequence"/>
</dbReference>
<evidence type="ECO:0000313" key="3">
    <source>
        <dbReference type="Proteomes" id="UP000565579"/>
    </source>
</evidence>
<feature type="compositionally biased region" description="Polar residues" evidence="1">
    <location>
        <begin position="1"/>
        <end position="14"/>
    </location>
</feature>
<evidence type="ECO:0000313" key="2">
    <source>
        <dbReference type="EMBL" id="MBB6551155.1"/>
    </source>
</evidence>
<accession>A0A7X0NX00</accession>
<proteinExistence type="predicted"/>
<keyword evidence="3" id="KW-1185">Reference proteome</keyword>
<dbReference type="EMBL" id="JACHMI010000001">
    <property type="protein sequence ID" value="MBB6551155.1"/>
    <property type="molecule type" value="Genomic_DNA"/>
</dbReference>
<evidence type="ECO:0000256" key="1">
    <source>
        <dbReference type="SAM" id="MobiDB-lite"/>
    </source>
</evidence>
<gene>
    <name evidence="2" type="ORF">HD593_005950</name>
</gene>
<organism evidence="2 3">
    <name type="scientific">Nonomuraea rubra</name>
    <dbReference type="NCBI Taxonomy" id="46180"/>
    <lineage>
        <taxon>Bacteria</taxon>
        <taxon>Bacillati</taxon>
        <taxon>Actinomycetota</taxon>
        <taxon>Actinomycetes</taxon>
        <taxon>Streptosporangiales</taxon>
        <taxon>Streptosporangiaceae</taxon>
        <taxon>Nonomuraea</taxon>
    </lineage>
</organism>
<dbReference type="AlphaFoldDB" id="A0A7X0NX00"/>
<comment type="caution">
    <text evidence="2">The sequence shown here is derived from an EMBL/GenBank/DDBJ whole genome shotgun (WGS) entry which is preliminary data.</text>
</comment>
<sequence>MTRASSPPTLRATASSSSGLVSSRRWNGSVVSTSISSRMRCVRASALGGRSSAAASRSPSMGALRIITSL</sequence>